<reference evidence="1 2" key="1">
    <citation type="submission" date="2019-02" db="EMBL/GenBank/DDBJ databases">
        <title>Genomic Encyclopedia of Type Strains, Phase IV (KMG-IV): sequencing the most valuable type-strain genomes for metagenomic binning, comparative biology and taxonomic classification.</title>
        <authorList>
            <person name="Goeker M."/>
        </authorList>
    </citation>
    <scope>NUCLEOTIDE SEQUENCE [LARGE SCALE GENOMIC DNA]</scope>
    <source>
        <strain evidence="1 2">DSM 18116</strain>
    </source>
</reference>
<comment type="caution">
    <text evidence="1">The sequence shown here is derived from an EMBL/GenBank/DDBJ whole genome shotgun (WGS) entry which is preliminary data.</text>
</comment>
<name>A0A4Q7N320_9BACT</name>
<proteinExistence type="predicted"/>
<dbReference type="PROSITE" id="PS51257">
    <property type="entry name" value="PROKAR_LIPOPROTEIN"/>
    <property type="match status" value="1"/>
</dbReference>
<accession>A0A4Q7N320</accession>
<dbReference type="RefSeq" id="WP_130539173.1">
    <property type="nucleotide sequence ID" value="NZ_CP042431.1"/>
</dbReference>
<evidence type="ECO:0000313" key="1">
    <source>
        <dbReference type="EMBL" id="RZS74725.1"/>
    </source>
</evidence>
<dbReference type="Proteomes" id="UP000293874">
    <property type="component" value="Unassembled WGS sequence"/>
</dbReference>
<protein>
    <recommendedName>
        <fullName evidence="3">DUF4397 domain-containing protein</fullName>
    </recommendedName>
</protein>
<evidence type="ECO:0008006" key="3">
    <source>
        <dbReference type="Google" id="ProtNLM"/>
    </source>
</evidence>
<evidence type="ECO:0000313" key="2">
    <source>
        <dbReference type="Proteomes" id="UP000293874"/>
    </source>
</evidence>
<keyword evidence="2" id="KW-1185">Reference proteome</keyword>
<sequence length="263" mass="28331">MKQPASIYAFMAITLFLAASCTKTRLRPEGTASLTLINAVVGADSLVTNFNNSATLPGYYINANLIVYNNYGSGPYSVNNYQLSAYAGNQQLMLYKVPDTLPKSEPLYDLTLDLPVGSINTLFMTGTTAAPDTLFTRDYPRNHPVSDSVTGIRFVNLSPGSQPISINIHGGPPGSEIRSIPYKGITSFKDYPATHEISSYTFEFRDAATGELLASFLADGININGSGTLESNKWRYRNCTLALLGLPGGSGATAQTVLLINNY</sequence>
<organism evidence="1 2">
    <name type="scientific">Pseudobacter ginsenosidimutans</name>
    <dbReference type="NCBI Taxonomy" id="661488"/>
    <lineage>
        <taxon>Bacteria</taxon>
        <taxon>Pseudomonadati</taxon>
        <taxon>Bacteroidota</taxon>
        <taxon>Chitinophagia</taxon>
        <taxon>Chitinophagales</taxon>
        <taxon>Chitinophagaceae</taxon>
        <taxon>Pseudobacter</taxon>
    </lineage>
</organism>
<gene>
    <name evidence="1" type="ORF">EV199_0576</name>
</gene>
<dbReference type="EMBL" id="SGXA01000001">
    <property type="protein sequence ID" value="RZS74725.1"/>
    <property type="molecule type" value="Genomic_DNA"/>
</dbReference>
<dbReference type="AlphaFoldDB" id="A0A4Q7N320"/>